<protein>
    <submittedName>
        <fullName evidence="2">Uncharacterized protein</fullName>
    </submittedName>
</protein>
<proteinExistence type="predicted"/>
<organism evidence="2">
    <name type="scientific">Rhizophora mucronata</name>
    <name type="common">Asiatic mangrove</name>
    <dbReference type="NCBI Taxonomy" id="61149"/>
    <lineage>
        <taxon>Eukaryota</taxon>
        <taxon>Viridiplantae</taxon>
        <taxon>Streptophyta</taxon>
        <taxon>Embryophyta</taxon>
        <taxon>Tracheophyta</taxon>
        <taxon>Spermatophyta</taxon>
        <taxon>Magnoliopsida</taxon>
        <taxon>eudicotyledons</taxon>
        <taxon>Gunneridae</taxon>
        <taxon>Pentapetalae</taxon>
        <taxon>rosids</taxon>
        <taxon>fabids</taxon>
        <taxon>Malpighiales</taxon>
        <taxon>Rhizophoraceae</taxon>
        <taxon>Rhizophora</taxon>
    </lineage>
</organism>
<keyword evidence="1" id="KW-0812">Transmembrane</keyword>
<evidence type="ECO:0000256" key="1">
    <source>
        <dbReference type="SAM" id="Phobius"/>
    </source>
</evidence>
<reference evidence="2" key="1">
    <citation type="submission" date="2018-02" db="EMBL/GenBank/DDBJ databases">
        <title>Rhizophora mucronata_Transcriptome.</title>
        <authorList>
            <person name="Meera S.P."/>
            <person name="Sreeshan A."/>
            <person name="Augustine A."/>
        </authorList>
    </citation>
    <scope>NUCLEOTIDE SEQUENCE</scope>
    <source>
        <tissue evidence="2">Leaf</tissue>
    </source>
</reference>
<keyword evidence="1" id="KW-1133">Transmembrane helix</keyword>
<dbReference type="AlphaFoldDB" id="A0A2P2Q9A8"/>
<dbReference type="EMBL" id="GGEC01083128">
    <property type="protein sequence ID" value="MBX63612.1"/>
    <property type="molecule type" value="Transcribed_RNA"/>
</dbReference>
<feature type="transmembrane region" description="Helical" evidence="1">
    <location>
        <begin position="6"/>
        <end position="25"/>
    </location>
</feature>
<keyword evidence="1" id="KW-0472">Membrane</keyword>
<sequence>MKLLYSITVCFSHVHIIWNFLSLFVSRLTICRLQLVVYIAQYLNIVDI</sequence>
<accession>A0A2P2Q9A8</accession>
<name>A0A2P2Q9A8_RHIMU</name>
<evidence type="ECO:0000313" key="2">
    <source>
        <dbReference type="EMBL" id="MBX63612.1"/>
    </source>
</evidence>